<dbReference type="AlphaFoldDB" id="A0A0V0S4B6"/>
<name>A0A0V0S4B6_9BILA</name>
<organism evidence="2 3">
    <name type="scientific">Trichinella nelsoni</name>
    <dbReference type="NCBI Taxonomy" id="6336"/>
    <lineage>
        <taxon>Eukaryota</taxon>
        <taxon>Metazoa</taxon>
        <taxon>Ecdysozoa</taxon>
        <taxon>Nematoda</taxon>
        <taxon>Enoplea</taxon>
        <taxon>Dorylaimia</taxon>
        <taxon>Trichinellida</taxon>
        <taxon>Trichinellidae</taxon>
        <taxon>Trichinella</taxon>
    </lineage>
</organism>
<feature type="compositionally biased region" description="Basic and acidic residues" evidence="1">
    <location>
        <begin position="186"/>
        <end position="198"/>
    </location>
</feature>
<keyword evidence="3" id="KW-1185">Reference proteome</keyword>
<feature type="compositionally biased region" description="Basic and acidic residues" evidence="1">
    <location>
        <begin position="9"/>
        <end position="22"/>
    </location>
</feature>
<feature type="compositionally biased region" description="Acidic residues" evidence="1">
    <location>
        <begin position="157"/>
        <end position="169"/>
    </location>
</feature>
<evidence type="ECO:0000313" key="3">
    <source>
        <dbReference type="Proteomes" id="UP000054630"/>
    </source>
</evidence>
<feature type="region of interest" description="Disordered" evidence="1">
    <location>
        <begin position="152"/>
        <end position="207"/>
    </location>
</feature>
<comment type="caution">
    <text evidence="2">The sequence shown here is derived from an EMBL/GenBank/DDBJ whole genome shotgun (WGS) entry which is preliminary data.</text>
</comment>
<dbReference type="OrthoDB" id="5920680at2759"/>
<sequence length="207" mass="22688">MFVKLPSGRGEHDQMENRERSTSRSRSGVVGQGSLDHHVGRGGKFPILTNGSGISIAPMIDRSAACAAAGCSVEQEGCESILQARKLYNVKADVVGQLLCNCKTAKLPPTLISPACFSREKSTGSRAPQEATKPTERCSIKSTCRRTTLNWNKDKGVDEEDEEEEEEEAERQQTVDDGRIANYDAVRVDKSDRHHHFETTNALPSTV</sequence>
<dbReference type="Proteomes" id="UP000054630">
    <property type="component" value="Unassembled WGS sequence"/>
</dbReference>
<accession>A0A0V0S4B6</accession>
<feature type="region of interest" description="Disordered" evidence="1">
    <location>
        <begin position="1"/>
        <end position="36"/>
    </location>
</feature>
<reference evidence="2 3" key="1">
    <citation type="submission" date="2015-01" db="EMBL/GenBank/DDBJ databases">
        <title>Evolution of Trichinella species and genotypes.</title>
        <authorList>
            <person name="Korhonen P.K."/>
            <person name="Edoardo P."/>
            <person name="Giuseppe L.R."/>
            <person name="Gasser R.B."/>
        </authorList>
    </citation>
    <scope>NUCLEOTIDE SEQUENCE [LARGE SCALE GENOMIC DNA]</scope>
    <source>
        <strain evidence="2">ISS37</strain>
    </source>
</reference>
<feature type="compositionally biased region" description="Basic and acidic residues" evidence="1">
    <location>
        <begin position="170"/>
        <end position="179"/>
    </location>
</feature>
<evidence type="ECO:0000256" key="1">
    <source>
        <dbReference type="SAM" id="MobiDB-lite"/>
    </source>
</evidence>
<proteinExistence type="predicted"/>
<evidence type="ECO:0000313" key="2">
    <source>
        <dbReference type="EMBL" id="KRX21322.1"/>
    </source>
</evidence>
<dbReference type="EMBL" id="JYDL01000040">
    <property type="protein sequence ID" value="KRX21322.1"/>
    <property type="molecule type" value="Genomic_DNA"/>
</dbReference>
<gene>
    <name evidence="2" type="ORF">T07_8229</name>
</gene>
<protein>
    <submittedName>
        <fullName evidence="2">Uncharacterized protein</fullName>
    </submittedName>
</protein>